<dbReference type="Proteomes" id="UP000274756">
    <property type="component" value="Unassembled WGS sequence"/>
</dbReference>
<dbReference type="OrthoDB" id="66982at2759"/>
<dbReference type="InterPro" id="IPR003195">
    <property type="entry name" value="TFIID_TAF13"/>
</dbReference>
<evidence type="ECO:0000256" key="1">
    <source>
        <dbReference type="ARBA" id="ARBA00004123"/>
    </source>
</evidence>
<dbReference type="AlphaFoldDB" id="A0A0N4UKB0"/>
<dbReference type="PANTHER" id="PTHR11380">
    <property type="entry name" value="TRANSCRIPTION INITIATION FACTOR TFIID/SUPT3-RELATED"/>
    <property type="match status" value="1"/>
</dbReference>
<keyword evidence="2" id="KW-0805">Transcription regulation</keyword>
<gene>
    <name evidence="5" type="ORF">DME_LOCUS10281</name>
</gene>
<comment type="subcellular location">
    <subcellularLocation>
        <location evidence="1">Nucleus</location>
    </subcellularLocation>
</comment>
<evidence type="ECO:0000313" key="5">
    <source>
        <dbReference type="EMBL" id="VDN60308.1"/>
    </source>
</evidence>
<dbReference type="Proteomes" id="UP000038040">
    <property type="component" value="Unplaced"/>
</dbReference>
<evidence type="ECO:0000313" key="7">
    <source>
        <dbReference type="Proteomes" id="UP000274756"/>
    </source>
</evidence>
<keyword evidence="4" id="KW-0539">Nucleus</keyword>
<evidence type="ECO:0000256" key="3">
    <source>
        <dbReference type="ARBA" id="ARBA00023163"/>
    </source>
</evidence>
<sequence length="264" mass="30454">MVKEGKRRVLSNYQIRLRFFHVIEKLMYAYGDGRGPIKSRSVIGIADILFLFRRHPFHVRRLVDNFKLRKASLAFKSYTDHFTNTKDGNDSIGTLCVDMSNDVDEKNVSEKQIQSIYDALSTIDLRGDLLAFVRDSSKDDHEKLERMRRLSQYAASMDEFEYLQYSKARCMKFARSRVSKRIACKKGKFEWVDGPKVESDVIAVLDYLAHEVVCVLVEGALRARRENSNVLSSISSEPLQLEHYDESLKKNKGFMNNGDLIFGC</sequence>
<accession>A0A0N4UKB0</accession>
<evidence type="ECO:0000313" key="6">
    <source>
        <dbReference type="Proteomes" id="UP000038040"/>
    </source>
</evidence>
<dbReference type="GO" id="GO:0003713">
    <property type="term" value="F:transcription coactivator activity"/>
    <property type="evidence" value="ECO:0007669"/>
    <property type="project" value="TreeGrafter"/>
</dbReference>
<dbReference type="GO" id="GO:0006366">
    <property type="term" value="P:transcription by RNA polymerase II"/>
    <property type="evidence" value="ECO:0007669"/>
    <property type="project" value="InterPro"/>
</dbReference>
<keyword evidence="7" id="KW-1185">Reference proteome</keyword>
<protein>
    <submittedName>
        <fullName evidence="8">Rx_N domain-containing protein</fullName>
    </submittedName>
</protein>
<dbReference type="GO" id="GO:0005634">
    <property type="term" value="C:nucleus"/>
    <property type="evidence" value="ECO:0007669"/>
    <property type="project" value="UniProtKB-SubCell"/>
</dbReference>
<evidence type="ECO:0000256" key="4">
    <source>
        <dbReference type="ARBA" id="ARBA00023242"/>
    </source>
</evidence>
<dbReference type="STRING" id="318479.A0A0N4UKB0"/>
<reference evidence="5 7" key="2">
    <citation type="submission" date="2018-11" db="EMBL/GenBank/DDBJ databases">
        <authorList>
            <consortium name="Pathogen Informatics"/>
        </authorList>
    </citation>
    <scope>NUCLEOTIDE SEQUENCE [LARGE SCALE GENOMIC DNA]</scope>
</reference>
<proteinExistence type="predicted"/>
<dbReference type="WBParaSite" id="DME_0000814501-mRNA-1">
    <property type="protein sequence ID" value="DME_0000814501-mRNA-1"/>
    <property type="gene ID" value="DME_0000814501"/>
</dbReference>
<dbReference type="PANTHER" id="PTHR11380:SF16">
    <property type="entry name" value="TRANSCRIPTION INITIATION PROTEIN SPT3 HOMOLOG"/>
    <property type="match status" value="1"/>
</dbReference>
<evidence type="ECO:0000256" key="2">
    <source>
        <dbReference type="ARBA" id="ARBA00023015"/>
    </source>
</evidence>
<organism evidence="6 8">
    <name type="scientific">Dracunculus medinensis</name>
    <name type="common">Guinea worm</name>
    <dbReference type="NCBI Taxonomy" id="318479"/>
    <lineage>
        <taxon>Eukaryota</taxon>
        <taxon>Metazoa</taxon>
        <taxon>Ecdysozoa</taxon>
        <taxon>Nematoda</taxon>
        <taxon>Chromadorea</taxon>
        <taxon>Rhabditida</taxon>
        <taxon>Spirurina</taxon>
        <taxon>Dracunculoidea</taxon>
        <taxon>Dracunculidae</taxon>
        <taxon>Dracunculus</taxon>
    </lineage>
</organism>
<evidence type="ECO:0000313" key="8">
    <source>
        <dbReference type="WBParaSite" id="DME_0000814501-mRNA-1"/>
    </source>
</evidence>
<name>A0A0N4UKB0_DRAME</name>
<reference evidence="8" key="1">
    <citation type="submission" date="2017-02" db="UniProtKB">
        <authorList>
            <consortium name="WormBaseParasite"/>
        </authorList>
    </citation>
    <scope>IDENTIFICATION</scope>
</reference>
<dbReference type="EMBL" id="UYYG01001209">
    <property type="protein sequence ID" value="VDN60308.1"/>
    <property type="molecule type" value="Genomic_DNA"/>
</dbReference>
<keyword evidence="3" id="KW-0804">Transcription</keyword>